<evidence type="ECO:0008006" key="3">
    <source>
        <dbReference type="Google" id="ProtNLM"/>
    </source>
</evidence>
<sequence>MTDTDSRDRMIVGSVIAVGALLDTFLVRALSRAPEPPVGAERRPEPV</sequence>
<protein>
    <recommendedName>
        <fullName evidence="3">MFS transporter</fullName>
    </recommendedName>
</protein>
<proteinExistence type="predicted"/>
<evidence type="ECO:0000313" key="1">
    <source>
        <dbReference type="EMBL" id="WUT43582.1"/>
    </source>
</evidence>
<accession>A0ABZ1WVZ4</accession>
<evidence type="ECO:0000313" key="2">
    <source>
        <dbReference type="Proteomes" id="UP001432168"/>
    </source>
</evidence>
<gene>
    <name evidence="1" type="ORF">OG929_15285</name>
</gene>
<dbReference type="Proteomes" id="UP001432168">
    <property type="component" value="Chromosome"/>
</dbReference>
<reference evidence="1" key="1">
    <citation type="submission" date="2022-10" db="EMBL/GenBank/DDBJ databases">
        <title>The complete genomes of actinobacterial strains from the NBC collection.</title>
        <authorList>
            <person name="Joergensen T.S."/>
            <person name="Alvarez Arevalo M."/>
            <person name="Sterndorff E.B."/>
            <person name="Faurdal D."/>
            <person name="Vuksanovic O."/>
            <person name="Mourched A.-S."/>
            <person name="Charusanti P."/>
            <person name="Shaw S."/>
            <person name="Blin K."/>
            <person name="Weber T."/>
        </authorList>
    </citation>
    <scope>NUCLEOTIDE SEQUENCE</scope>
    <source>
        <strain evidence="1">NBC_00686</strain>
    </source>
</reference>
<organism evidence="1 2">
    <name type="scientific">Streptomyces pseudovenezuelae</name>
    <dbReference type="NCBI Taxonomy" id="67350"/>
    <lineage>
        <taxon>Bacteria</taxon>
        <taxon>Bacillati</taxon>
        <taxon>Actinomycetota</taxon>
        <taxon>Actinomycetes</taxon>
        <taxon>Kitasatosporales</taxon>
        <taxon>Streptomycetaceae</taxon>
        <taxon>Streptomyces</taxon>
        <taxon>Streptomyces aurantiacus group</taxon>
    </lineage>
</organism>
<dbReference type="EMBL" id="CP109011">
    <property type="protein sequence ID" value="WUT43582.1"/>
    <property type="molecule type" value="Genomic_DNA"/>
</dbReference>
<dbReference type="RefSeq" id="WP_329263775.1">
    <property type="nucleotide sequence ID" value="NZ_CP109011.1"/>
</dbReference>
<keyword evidence="2" id="KW-1185">Reference proteome</keyword>
<name>A0ABZ1WVZ4_9ACTN</name>